<proteinExistence type="predicted"/>
<name>A0AAD1DRJ1_CHRNA</name>
<dbReference type="AlphaFoldDB" id="A0AAD1DRJ1"/>
<accession>A0AAD1DRJ1</accession>
<dbReference type="RefSeq" id="WP_123857654.1">
    <property type="nucleotide sequence ID" value="NZ_CP033923.1"/>
</dbReference>
<reference evidence="1 2" key="1">
    <citation type="submission" date="2018-11" db="EMBL/GenBank/DDBJ databases">
        <title>Proposal to divide the Flavobacteriaceae and reorganize its genera based on Amino Acid Identity values calculated from whole genome sequences.</title>
        <authorList>
            <person name="Nicholson A.C."/>
            <person name="Gulvik C.A."/>
            <person name="Whitney A.M."/>
            <person name="Humrighouse B.W."/>
            <person name="Bell M."/>
            <person name="Holmes B."/>
            <person name="Steigerwalt A.G."/>
            <person name="Villarma A."/>
            <person name="Sheth M."/>
            <person name="Batra D."/>
            <person name="Pryor J."/>
            <person name="Bernardet J.-F."/>
            <person name="Hugo C."/>
            <person name="Kampfer P."/>
            <person name="Newman J."/>
            <person name="McQuiston J.R."/>
        </authorList>
    </citation>
    <scope>NUCLEOTIDE SEQUENCE [LARGE SCALE GENOMIC DNA]</scope>
    <source>
        <strain evidence="1 2">G0041</strain>
    </source>
</reference>
<dbReference type="KEGG" id="cnk:EG343_10025"/>
<protein>
    <submittedName>
        <fullName evidence="1">XRE family transcriptional regulator</fullName>
    </submittedName>
</protein>
<dbReference type="Proteomes" id="UP000278288">
    <property type="component" value="Chromosome"/>
</dbReference>
<evidence type="ECO:0000313" key="1">
    <source>
        <dbReference type="EMBL" id="AZA90949.1"/>
    </source>
</evidence>
<evidence type="ECO:0000313" key="2">
    <source>
        <dbReference type="Proteomes" id="UP000278288"/>
    </source>
</evidence>
<gene>
    <name evidence="1" type="ORF">EG343_10025</name>
</gene>
<sequence length="57" mass="6483">METLAQKIKNKSVTVYQTIAKKHNTDAEYVGKIARGERIPTRGKGLKILKELKDLTR</sequence>
<dbReference type="EMBL" id="CP033923">
    <property type="protein sequence ID" value="AZA90949.1"/>
    <property type="molecule type" value="Genomic_DNA"/>
</dbReference>
<organism evidence="1 2">
    <name type="scientific">Chryseobacterium nakagawai</name>
    <dbReference type="NCBI Taxonomy" id="1241982"/>
    <lineage>
        <taxon>Bacteria</taxon>
        <taxon>Pseudomonadati</taxon>
        <taxon>Bacteroidota</taxon>
        <taxon>Flavobacteriia</taxon>
        <taxon>Flavobacteriales</taxon>
        <taxon>Weeksellaceae</taxon>
        <taxon>Chryseobacterium group</taxon>
        <taxon>Chryseobacterium</taxon>
    </lineage>
</organism>
<keyword evidence="2" id="KW-1185">Reference proteome</keyword>